<dbReference type="PANTHER" id="PTHR23222">
    <property type="entry name" value="PROHIBITIN"/>
    <property type="match status" value="1"/>
</dbReference>
<feature type="transmembrane region" description="Helical" evidence="2">
    <location>
        <begin position="12"/>
        <end position="37"/>
    </location>
</feature>
<dbReference type="InterPro" id="IPR036013">
    <property type="entry name" value="Band_7/SPFH_dom_sf"/>
</dbReference>
<keyword evidence="1" id="KW-0175">Coiled coil</keyword>
<dbReference type="GO" id="GO:0008233">
    <property type="term" value="F:peptidase activity"/>
    <property type="evidence" value="ECO:0007669"/>
    <property type="project" value="UniProtKB-KW"/>
</dbReference>
<dbReference type="Pfam" id="PF01145">
    <property type="entry name" value="Band_7"/>
    <property type="match status" value="1"/>
</dbReference>
<comment type="caution">
    <text evidence="4">The sequence shown here is derived from an EMBL/GenBank/DDBJ whole genome shotgun (WGS) entry which is preliminary data.</text>
</comment>
<sequence length="277" mass="30291">MKTMQSVRYNLALYIVGGIVFIIAALILRPFTIVGAGERGVMMRFGKVQDAILDEGIHPILPIVTSVKTLSVRVQKTDLKADAASKDLQSITTDLAVNWNVDPAKVNQIFQQIGDEEQIVTSILSPAISEVLKAATSKKTAEEIITKRTELKTEIDNSLKKRLEPYGVIVRDVSLINFGFSPEFSKAIEAKQIAEQEAKQAEFTVKKATQDAQAQINRAKGQAESQRLQRQTLTPEILQQQAIEKWNGQFPTVMGGGGTLPLINIAPPSSQAAIPAK</sequence>
<dbReference type="PANTHER" id="PTHR23222:SF0">
    <property type="entry name" value="PROHIBITIN 1"/>
    <property type="match status" value="1"/>
</dbReference>
<dbReference type="PRINTS" id="PR00679">
    <property type="entry name" value="PROHIBITIN"/>
</dbReference>
<feature type="domain" description="Band 7" evidence="3">
    <location>
        <begin position="29"/>
        <end position="192"/>
    </location>
</feature>
<keyword evidence="2" id="KW-0812">Transmembrane</keyword>
<dbReference type="Proteomes" id="UP000702425">
    <property type="component" value="Unassembled WGS sequence"/>
</dbReference>
<protein>
    <submittedName>
        <fullName evidence="4">Modulator of FtsH protease HflC</fullName>
    </submittedName>
</protein>
<evidence type="ECO:0000313" key="4">
    <source>
        <dbReference type="EMBL" id="NQE34667.1"/>
    </source>
</evidence>
<dbReference type="SUPFAM" id="SSF117892">
    <property type="entry name" value="Band 7/SPFH domain"/>
    <property type="match status" value="1"/>
</dbReference>
<dbReference type="RefSeq" id="WP_172187410.1">
    <property type="nucleotide sequence ID" value="NZ_CAWPPK010000248.1"/>
</dbReference>
<keyword evidence="2" id="KW-0472">Membrane</keyword>
<evidence type="ECO:0000259" key="3">
    <source>
        <dbReference type="SMART" id="SM00244"/>
    </source>
</evidence>
<dbReference type="InterPro" id="IPR000163">
    <property type="entry name" value="Prohibitin"/>
</dbReference>
<keyword evidence="2" id="KW-1133">Transmembrane helix</keyword>
<gene>
    <name evidence="4" type="primary">hflC</name>
    <name evidence="4" type="ORF">E5S67_02395</name>
</gene>
<dbReference type="EMBL" id="SRRZ01000036">
    <property type="protein sequence ID" value="NQE34667.1"/>
    <property type="molecule type" value="Genomic_DNA"/>
</dbReference>
<evidence type="ECO:0000256" key="1">
    <source>
        <dbReference type="SAM" id="Coils"/>
    </source>
</evidence>
<dbReference type="GO" id="GO:0006508">
    <property type="term" value="P:proteolysis"/>
    <property type="evidence" value="ECO:0007669"/>
    <property type="project" value="UniProtKB-KW"/>
</dbReference>
<reference evidence="4 5" key="1">
    <citation type="journal article" date="2020" name="Sci. Rep.">
        <title>A novel cyanobacterial geosmin producer, revising GeoA distribution and dispersion patterns in Bacteria.</title>
        <authorList>
            <person name="Churro C."/>
            <person name="Semedo-Aguiar A.P."/>
            <person name="Silva A.D."/>
            <person name="Pereira-Leal J.B."/>
            <person name="Leite R.B."/>
        </authorList>
    </citation>
    <scope>NUCLEOTIDE SEQUENCE [LARGE SCALE GENOMIC DNA]</scope>
    <source>
        <strain evidence="4 5">IPMA8</strain>
    </source>
</reference>
<accession>A0ABX2CY32</accession>
<evidence type="ECO:0000256" key="2">
    <source>
        <dbReference type="SAM" id="Phobius"/>
    </source>
</evidence>
<dbReference type="InterPro" id="IPR001107">
    <property type="entry name" value="Band_7"/>
</dbReference>
<dbReference type="Gene3D" id="3.30.479.30">
    <property type="entry name" value="Band 7 domain"/>
    <property type="match status" value="1"/>
</dbReference>
<organism evidence="4 5">
    <name type="scientific">Microcoleus asticus IPMA8</name>
    <dbReference type="NCBI Taxonomy" id="2563858"/>
    <lineage>
        <taxon>Bacteria</taxon>
        <taxon>Bacillati</taxon>
        <taxon>Cyanobacteriota</taxon>
        <taxon>Cyanophyceae</taxon>
        <taxon>Oscillatoriophycideae</taxon>
        <taxon>Oscillatoriales</taxon>
        <taxon>Microcoleaceae</taxon>
        <taxon>Microcoleus</taxon>
        <taxon>Microcoleus asticus</taxon>
    </lineage>
</organism>
<name>A0ABX2CY32_9CYAN</name>
<feature type="coiled-coil region" evidence="1">
    <location>
        <begin position="191"/>
        <end position="229"/>
    </location>
</feature>
<keyword evidence="4" id="KW-0378">Hydrolase</keyword>
<evidence type="ECO:0000313" key="5">
    <source>
        <dbReference type="Proteomes" id="UP000702425"/>
    </source>
</evidence>
<dbReference type="SMART" id="SM00244">
    <property type="entry name" value="PHB"/>
    <property type="match status" value="1"/>
</dbReference>
<keyword evidence="5" id="KW-1185">Reference proteome</keyword>
<dbReference type="CDD" id="cd03401">
    <property type="entry name" value="SPFH_prohibitin"/>
    <property type="match status" value="1"/>
</dbReference>
<keyword evidence="4" id="KW-0645">Protease</keyword>
<proteinExistence type="predicted"/>